<reference evidence="1 2" key="1">
    <citation type="journal article" date="2007" name="Nat. Biotechnol.">
        <title>Complete genome sequence of the myxobacterium Sorangium cellulosum.</title>
        <authorList>
            <person name="Schneiker S."/>
            <person name="Perlova O."/>
            <person name="Kaiser O."/>
            <person name="Gerth K."/>
            <person name="Alici A."/>
            <person name="Altmeyer M.O."/>
            <person name="Bartels D."/>
            <person name="Bekel T."/>
            <person name="Beyer S."/>
            <person name="Bode E."/>
            <person name="Bode H.B."/>
            <person name="Bolten C.J."/>
            <person name="Choudhuri J.V."/>
            <person name="Doss S."/>
            <person name="Elnakady Y.A."/>
            <person name="Frank B."/>
            <person name="Gaigalat L."/>
            <person name="Goesmann A."/>
            <person name="Groeger C."/>
            <person name="Gross F."/>
            <person name="Jelsbak L."/>
            <person name="Jelsbak L."/>
            <person name="Kalinowski J."/>
            <person name="Kegler C."/>
            <person name="Knauber T."/>
            <person name="Konietzny S."/>
            <person name="Kopp M."/>
            <person name="Krause L."/>
            <person name="Krug D."/>
            <person name="Linke B."/>
            <person name="Mahmud T."/>
            <person name="Martinez-Arias R."/>
            <person name="McHardy A.C."/>
            <person name="Merai M."/>
            <person name="Meyer F."/>
            <person name="Mormann S."/>
            <person name="Munoz-Dorado J."/>
            <person name="Perez J."/>
            <person name="Pradella S."/>
            <person name="Rachid S."/>
            <person name="Raddatz G."/>
            <person name="Rosenau F."/>
            <person name="Rueckert C."/>
            <person name="Sasse F."/>
            <person name="Scharfe M."/>
            <person name="Schuster S.C."/>
            <person name="Suen G."/>
            <person name="Treuner-Lange A."/>
            <person name="Velicer G.J."/>
            <person name="Vorholter F.-J."/>
            <person name="Weissman K.J."/>
            <person name="Welch R.D."/>
            <person name="Wenzel S.C."/>
            <person name="Whitworth D.E."/>
            <person name="Wilhelm S."/>
            <person name="Wittmann C."/>
            <person name="Bloecker H."/>
            <person name="Puehler A."/>
            <person name="Mueller R."/>
        </authorList>
    </citation>
    <scope>NUCLEOTIDE SEQUENCE [LARGE SCALE GENOMIC DNA]</scope>
    <source>
        <strain evidence="2">So ce56</strain>
    </source>
</reference>
<dbReference type="HOGENOM" id="CLU_1853920_0_0_7"/>
<gene>
    <name evidence="1" type="ordered locus">sce7061</name>
</gene>
<organism evidence="1 2">
    <name type="scientific">Sorangium cellulosum (strain So ce56)</name>
    <name type="common">Polyangium cellulosum (strain So ce56)</name>
    <dbReference type="NCBI Taxonomy" id="448385"/>
    <lineage>
        <taxon>Bacteria</taxon>
        <taxon>Pseudomonadati</taxon>
        <taxon>Myxococcota</taxon>
        <taxon>Polyangia</taxon>
        <taxon>Polyangiales</taxon>
        <taxon>Polyangiaceae</taxon>
        <taxon>Sorangium</taxon>
    </lineage>
</organism>
<proteinExistence type="predicted"/>
<dbReference type="STRING" id="448385.sce7061"/>
<evidence type="ECO:0000313" key="1">
    <source>
        <dbReference type="EMBL" id="CAN97230.1"/>
    </source>
</evidence>
<dbReference type="KEGG" id="scl:sce7061"/>
<dbReference type="Proteomes" id="UP000002139">
    <property type="component" value="Chromosome"/>
</dbReference>
<sequence>MYRLVMPNETLVQAVKTIVALARGGDLDAAYKGYRDLFQKPEFLKQRPEDQRQVLRLMILAKGVPSTPTEAMIDAHRAAVPALTELVSIHGDPGDHELLGLCHVVLGNVESADKIFRAGLKIERERNPQSDLCGTLMKRISLL</sequence>
<evidence type="ECO:0000313" key="2">
    <source>
        <dbReference type="Proteomes" id="UP000002139"/>
    </source>
</evidence>
<accession>A9GYF0</accession>
<protein>
    <submittedName>
        <fullName evidence="1">Uncharacterized protein</fullName>
    </submittedName>
</protein>
<name>A9GYF0_SORC5</name>
<keyword evidence="2" id="KW-1185">Reference proteome</keyword>
<dbReference type="AlphaFoldDB" id="A9GYF0"/>
<dbReference type="EMBL" id="AM746676">
    <property type="protein sequence ID" value="CAN97230.1"/>
    <property type="molecule type" value="Genomic_DNA"/>
</dbReference>